<evidence type="ECO:0000256" key="1">
    <source>
        <dbReference type="SAM" id="MobiDB-lite"/>
    </source>
</evidence>
<organism evidence="3 4">
    <name type="scientific">Biomphalaria glabrata</name>
    <name type="common">Bloodfluke planorb</name>
    <name type="synonym">Freshwater snail</name>
    <dbReference type="NCBI Taxonomy" id="6526"/>
    <lineage>
        <taxon>Eukaryota</taxon>
        <taxon>Metazoa</taxon>
        <taxon>Spiralia</taxon>
        <taxon>Lophotrochozoa</taxon>
        <taxon>Mollusca</taxon>
        <taxon>Gastropoda</taxon>
        <taxon>Heterobranchia</taxon>
        <taxon>Euthyneura</taxon>
        <taxon>Panpulmonata</taxon>
        <taxon>Hygrophila</taxon>
        <taxon>Lymnaeoidea</taxon>
        <taxon>Planorbidae</taxon>
        <taxon>Biomphalaria</taxon>
    </lineage>
</organism>
<dbReference type="EnsemblMetazoa" id="BGLB038258-RK">
    <property type="protein sequence ID" value="BGLB038258-PK"/>
    <property type="gene ID" value="BGLB038258"/>
</dbReference>
<evidence type="ECO:0000313" key="2">
    <source>
        <dbReference type="EnsemblMetazoa" id="BGLB038258-PI"/>
    </source>
</evidence>
<dbReference type="EnsemblMetazoa" id="BGLB038258-RI">
    <property type="protein sequence ID" value="BGLB038258-PI"/>
    <property type="gene ID" value="BGLB038258"/>
</dbReference>
<name>A0A2C9M3W5_BIOGL</name>
<dbReference type="AlphaFoldDB" id="A0A2C9M3W5"/>
<dbReference type="EnsemblMetazoa" id="BGLB038258-RA">
    <property type="protein sequence ID" value="BGLB038258-PA"/>
    <property type="gene ID" value="BGLB038258"/>
</dbReference>
<feature type="region of interest" description="Disordered" evidence="1">
    <location>
        <begin position="93"/>
        <end position="201"/>
    </location>
</feature>
<dbReference type="EnsemblMetazoa" id="BGLB038258-RC">
    <property type="protein sequence ID" value="BGLB038258-PC"/>
    <property type="gene ID" value="BGLB038258"/>
</dbReference>
<reference evidence="2" key="2">
    <citation type="submission" date="2013-03" db="EMBL/GenBank/DDBJ databases">
        <title>Sequence assembly of the Biomphalaria glabrata genome version 4.3.</title>
        <authorList>
            <person name="Warren W."/>
            <person name="Wilson R.K."/>
            <person name="Hillier L.W."/>
            <person name="Minx P."/>
        </authorList>
    </citation>
    <scope>NUCLEOTIDE SEQUENCE</scope>
    <source>
        <strain evidence="2">BB02</strain>
    </source>
</reference>
<dbReference type="EnsemblMetazoa" id="BGLB038258-RB">
    <property type="protein sequence ID" value="BGLB038258-PB"/>
    <property type="gene ID" value="BGLB038258"/>
</dbReference>
<evidence type="ECO:0000313" key="4">
    <source>
        <dbReference type="Proteomes" id="UP000076420"/>
    </source>
</evidence>
<reference evidence="3" key="3">
    <citation type="submission" date="2020-05" db="UniProtKB">
        <authorList>
            <consortium name="EnsemblMetazoa"/>
        </authorList>
    </citation>
    <scope>IDENTIFICATION</scope>
    <source>
        <strain evidence="3">BB02</strain>
    </source>
</reference>
<dbReference type="EnsemblMetazoa" id="BGLB038258-RH">
    <property type="protein sequence ID" value="BGLB038258-PH"/>
    <property type="gene ID" value="BGLB038258"/>
</dbReference>
<gene>
    <name evidence="3" type="primary">106057871</name>
</gene>
<feature type="compositionally biased region" description="Low complexity" evidence="1">
    <location>
        <begin position="117"/>
        <end position="129"/>
    </location>
</feature>
<dbReference type="VEuPathDB" id="VectorBase:BGLAX_038028"/>
<dbReference type="KEGG" id="bgt:106057871"/>
<feature type="compositionally biased region" description="Polar residues" evidence="1">
    <location>
        <begin position="93"/>
        <end position="112"/>
    </location>
</feature>
<dbReference type="EnsemblMetazoa" id="BGLB038258-RG">
    <property type="protein sequence ID" value="BGLB038258-PG"/>
    <property type="gene ID" value="BGLB038258"/>
</dbReference>
<dbReference type="EnsemblMetazoa" id="BGLB038258-RF">
    <property type="protein sequence ID" value="BGLB038258-PF"/>
    <property type="gene ID" value="BGLB038258"/>
</dbReference>
<feature type="compositionally biased region" description="Basic and acidic residues" evidence="1">
    <location>
        <begin position="189"/>
        <end position="201"/>
    </location>
</feature>
<dbReference type="EnsemblMetazoa" id="BGLB038258-RD">
    <property type="protein sequence ID" value="BGLB038258-PD"/>
    <property type="gene ID" value="BGLB038258"/>
</dbReference>
<reference evidence="2" key="1">
    <citation type="journal article" date="2004" name="J. Parasitol.">
        <title>The mitochondrial genome of Biomphalaria glabrata (Gastropoda: Basommatophora), intermediate host of Schistosoma mansoni.</title>
        <authorList>
            <person name="DeJong R.J."/>
            <person name="Emery A.M."/>
            <person name="Adema C.M."/>
        </authorList>
    </citation>
    <scope>NUCLEOTIDE SEQUENCE</scope>
    <source>
        <strain evidence="2">BB02</strain>
    </source>
</reference>
<dbReference type="VEuPathDB" id="VectorBase:BGLB038258"/>
<evidence type="ECO:0000313" key="3">
    <source>
        <dbReference type="EnsemblMetazoa" id="BGLB038258-PK"/>
    </source>
</evidence>
<dbReference type="Proteomes" id="UP000076420">
    <property type="component" value="Unassembled WGS sequence"/>
</dbReference>
<dbReference type="EnsemblMetazoa" id="BGLB038258-RE">
    <property type="protein sequence ID" value="BGLB038258-PE"/>
    <property type="gene ID" value="BGLB038258"/>
</dbReference>
<accession>A0A2C9M3W5</accession>
<dbReference type="EnsemblMetazoa" id="BGLB038258-RJ">
    <property type="protein sequence ID" value="BGLB038258-PJ"/>
    <property type="gene ID" value="BGLB038258"/>
</dbReference>
<proteinExistence type="predicted"/>
<protein>
    <submittedName>
        <fullName evidence="3">Uncharacterized protein</fullName>
    </submittedName>
</protein>
<sequence length="234" mass="26047">MAFFQRYQSAPTLLAVGDNTYVVTGLNPEFGDDDGSDGDESVYSVKVVEANKPSLDVSPGQLEVTLRKKRQAPLPPLTSTAEPTKQLLRSINSTDSSDNQLAWSPNTSTESDSLPALSRSSLQLSDSDQNTLTPQKERSRFHKFRNALRSPQIGRSRSKKEKREFSRSMTIRSIAEDESSVKRRNNASDSEKSSPKFRQGEAMDPVITMSKWIIAVGCDDVETEQDFEVSVYCQ</sequence>